<dbReference type="Pfam" id="PF01471">
    <property type="entry name" value="PG_binding_1"/>
    <property type="match status" value="1"/>
</dbReference>
<dbReference type="GO" id="GO:0071555">
    <property type="term" value="P:cell wall organization"/>
    <property type="evidence" value="ECO:0007669"/>
    <property type="project" value="UniProtKB-KW"/>
</dbReference>
<dbReference type="InterPro" id="IPR002502">
    <property type="entry name" value="Amidase_domain"/>
</dbReference>
<dbReference type="GO" id="GO:0019867">
    <property type="term" value="C:outer membrane"/>
    <property type="evidence" value="ECO:0007669"/>
    <property type="project" value="TreeGrafter"/>
</dbReference>
<dbReference type="InterPro" id="IPR036366">
    <property type="entry name" value="PGBDSf"/>
</dbReference>
<evidence type="ECO:0000256" key="1">
    <source>
        <dbReference type="ARBA" id="ARBA00001561"/>
    </source>
</evidence>
<dbReference type="SUPFAM" id="SSF55846">
    <property type="entry name" value="N-acetylmuramoyl-L-alanine amidase-like"/>
    <property type="match status" value="1"/>
</dbReference>
<proteinExistence type="inferred from homology"/>
<evidence type="ECO:0000259" key="6">
    <source>
        <dbReference type="SMART" id="SM00644"/>
    </source>
</evidence>
<dbReference type="GO" id="GO:0008745">
    <property type="term" value="F:N-acetylmuramoyl-L-alanine amidase activity"/>
    <property type="evidence" value="ECO:0007669"/>
    <property type="project" value="UniProtKB-EC"/>
</dbReference>
<evidence type="ECO:0000256" key="5">
    <source>
        <dbReference type="ARBA" id="ARBA00023316"/>
    </source>
</evidence>
<dbReference type="PANTHER" id="PTHR30417">
    <property type="entry name" value="N-ACETYLMURAMOYL-L-ALANINE AMIDASE AMID"/>
    <property type="match status" value="1"/>
</dbReference>
<dbReference type="OrthoDB" id="9794842at2"/>
<gene>
    <name evidence="7" type="ORF">D3218_16640</name>
</gene>
<keyword evidence="4" id="KW-0378">Hydrolase</keyword>
<evidence type="ECO:0000256" key="3">
    <source>
        <dbReference type="ARBA" id="ARBA00011901"/>
    </source>
</evidence>
<dbReference type="InterPro" id="IPR036505">
    <property type="entry name" value="Amidase/PGRP_sf"/>
</dbReference>
<evidence type="ECO:0000313" key="8">
    <source>
        <dbReference type="Proteomes" id="UP000265750"/>
    </source>
</evidence>
<dbReference type="GO" id="GO:0009253">
    <property type="term" value="P:peptidoglycan catabolic process"/>
    <property type="evidence" value="ECO:0007669"/>
    <property type="project" value="InterPro"/>
</dbReference>
<dbReference type="EC" id="3.5.1.28" evidence="3"/>
<organism evidence="7 8">
    <name type="scientific">Aureimonas flava</name>
    <dbReference type="NCBI Taxonomy" id="2320271"/>
    <lineage>
        <taxon>Bacteria</taxon>
        <taxon>Pseudomonadati</taxon>
        <taxon>Pseudomonadota</taxon>
        <taxon>Alphaproteobacteria</taxon>
        <taxon>Hyphomicrobiales</taxon>
        <taxon>Aurantimonadaceae</taxon>
        <taxon>Aureimonas</taxon>
    </lineage>
</organism>
<dbReference type="GO" id="GO:0009254">
    <property type="term" value="P:peptidoglycan turnover"/>
    <property type="evidence" value="ECO:0007669"/>
    <property type="project" value="TreeGrafter"/>
</dbReference>
<evidence type="ECO:0000256" key="4">
    <source>
        <dbReference type="ARBA" id="ARBA00022801"/>
    </source>
</evidence>
<evidence type="ECO:0000313" key="7">
    <source>
        <dbReference type="EMBL" id="RIX98807.1"/>
    </source>
</evidence>
<keyword evidence="8" id="KW-1185">Reference proteome</keyword>
<dbReference type="Proteomes" id="UP000265750">
    <property type="component" value="Unassembled WGS sequence"/>
</dbReference>
<reference evidence="8" key="1">
    <citation type="submission" date="2018-09" db="EMBL/GenBank/DDBJ databases">
        <authorList>
            <person name="Tuo L."/>
        </authorList>
    </citation>
    <scope>NUCLEOTIDE SEQUENCE [LARGE SCALE GENOMIC DNA]</scope>
    <source>
        <strain evidence="8">M2BS4Y-1</strain>
    </source>
</reference>
<dbReference type="CDD" id="cd06583">
    <property type="entry name" value="PGRP"/>
    <property type="match status" value="1"/>
</dbReference>
<dbReference type="SUPFAM" id="SSF47090">
    <property type="entry name" value="PGBD-like"/>
    <property type="match status" value="1"/>
</dbReference>
<dbReference type="AlphaFoldDB" id="A0A3A1WQ64"/>
<comment type="catalytic activity">
    <reaction evidence="1">
        <text>Hydrolyzes the link between N-acetylmuramoyl residues and L-amino acid residues in certain cell-wall glycopeptides.</text>
        <dbReference type="EC" id="3.5.1.28"/>
    </reaction>
</comment>
<dbReference type="PANTHER" id="PTHR30417:SF1">
    <property type="entry name" value="N-ACETYLMURAMOYL-L-ALANINE AMIDASE AMID"/>
    <property type="match status" value="1"/>
</dbReference>
<dbReference type="EMBL" id="QYRN01000009">
    <property type="protein sequence ID" value="RIX98807.1"/>
    <property type="molecule type" value="Genomic_DNA"/>
</dbReference>
<dbReference type="RefSeq" id="WP_119541197.1">
    <property type="nucleotide sequence ID" value="NZ_QYRN01000009.1"/>
</dbReference>
<dbReference type="Gene3D" id="3.40.80.10">
    <property type="entry name" value="Peptidoglycan recognition protein-like"/>
    <property type="match status" value="1"/>
</dbReference>
<feature type="domain" description="N-acetylmuramoyl-L-alanine amidase" evidence="6">
    <location>
        <begin position="14"/>
        <end position="151"/>
    </location>
</feature>
<comment type="caution">
    <text evidence="7">The sequence shown here is derived from an EMBL/GenBank/DDBJ whole genome shotgun (WGS) entry which is preliminary data.</text>
</comment>
<name>A0A3A1WQ64_9HYPH</name>
<protein>
    <recommendedName>
        <fullName evidence="3">N-acetylmuramoyl-L-alanine amidase</fullName>
        <ecNumber evidence="3">3.5.1.28</ecNumber>
    </recommendedName>
</protein>
<dbReference type="InterPro" id="IPR051206">
    <property type="entry name" value="NAMLAA_amidase_2"/>
</dbReference>
<dbReference type="Pfam" id="PF01510">
    <property type="entry name" value="Amidase_2"/>
    <property type="match status" value="1"/>
</dbReference>
<dbReference type="InterPro" id="IPR002477">
    <property type="entry name" value="Peptidoglycan-bd-like"/>
</dbReference>
<evidence type="ECO:0000256" key="2">
    <source>
        <dbReference type="ARBA" id="ARBA00007553"/>
    </source>
</evidence>
<accession>A0A3A1WQ64</accession>
<dbReference type="InterPro" id="IPR036365">
    <property type="entry name" value="PGBD-like_sf"/>
</dbReference>
<sequence>MTPDSPVATRTLASPHHDARRDGLRPEILLLHYTGMESGAAALRRLSGAEGEVSSHYLVEEDGCVFQLVAEERRAWHAGVSWWRGRDDVNSRSIGVEIVNPGHEHGYRPFPARQIEAVIELCRDCVARWSIAAQNVLAHSDVAPTRKQDPGELFPWDQLFRAGIGHWVAPAVVPSGRFLTLGDRGQPVEAYQGLLAAYGYRQAIDGTFDEATRFNTFAFQRHFRPGRVDGVADMGTIATLHRLLTSLPSLS</sequence>
<comment type="similarity">
    <text evidence="2">Belongs to the N-acetylmuramoyl-L-alanine amidase 2 family.</text>
</comment>
<keyword evidence="5" id="KW-0961">Cell wall biogenesis/degradation</keyword>
<dbReference type="Gene3D" id="1.10.101.10">
    <property type="entry name" value="PGBD-like superfamily/PGBD"/>
    <property type="match status" value="1"/>
</dbReference>
<dbReference type="SMART" id="SM00644">
    <property type="entry name" value="Ami_2"/>
    <property type="match status" value="1"/>
</dbReference>